<dbReference type="Proteomes" id="UP000244066">
    <property type="component" value="Unassembled WGS sequence"/>
</dbReference>
<gene>
    <name evidence="2" type="ORF">B9J98_06985</name>
</gene>
<protein>
    <submittedName>
        <fullName evidence="2">Uncharacterized protein</fullName>
    </submittedName>
</protein>
<proteinExistence type="predicted"/>
<feature type="coiled-coil region" evidence="1">
    <location>
        <begin position="49"/>
        <end position="99"/>
    </location>
</feature>
<reference evidence="2 3" key="1">
    <citation type="submission" date="2017-04" db="EMBL/GenBank/DDBJ databases">
        <title>Draft Aigarchaeota genome from a New Zealand hot spring.</title>
        <authorList>
            <person name="Reysenbach A.-L."/>
            <person name="Donaho J.A."/>
            <person name="Gerhart J."/>
            <person name="Kelley J.F."/>
            <person name="Kouba K."/>
            <person name="Podar M."/>
            <person name="Stott M."/>
        </authorList>
    </citation>
    <scope>NUCLEOTIDE SEQUENCE [LARGE SCALE GENOMIC DNA]</scope>
    <source>
        <strain evidence="2">NZ13_MG1</strain>
    </source>
</reference>
<organism evidence="2 3">
    <name type="scientific">Candidatus Terraquivivens tikiterensis</name>
    <dbReference type="NCBI Taxonomy" id="1980982"/>
    <lineage>
        <taxon>Archaea</taxon>
        <taxon>Nitrososphaerota</taxon>
        <taxon>Candidatus Wolframiiraptoraceae</taxon>
        <taxon>Candidatus Terraquivivens</taxon>
    </lineage>
</organism>
<dbReference type="AlphaFoldDB" id="A0A2R7Y194"/>
<evidence type="ECO:0000313" key="3">
    <source>
        <dbReference type="Proteomes" id="UP000244066"/>
    </source>
</evidence>
<accession>A0A2R7Y194</accession>
<sequence>MTLVGREELEGIVSLLISVDKELDDLRAYAEKARMEILDLARGEAAAAKEEALRRVRALAEEIVRQAQEEAKAEADRMLRKNRELLERLRARIEGKLDEAIQFTVDVLLGKKEIA</sequence>
<name>A0A2R7Y194_9ARCH</name>
<evidence type="ECO:0000313" key="2">
    <source>
        <dbReference type="EMBL" id="PUA31258.1"/>
    </source>
</evidence>
<comment type="caution">
    <text evidence="2">The sequence shown here is derived from an EMBL/GenBank/DDBJ whole genome shotgun (WGS) entry which is preliminary data.</text>
</comment>
<evidence type="ECO:0000256" key="1">
    <source>
        <dbReference type="SAM" id="Coils"/>
    </source>
</evidence>
<keyword evidence="1" id="KW-0175">Coiled coil</keyword>
<dbReference type="Gene3D" id="1.20.5.2950">
    <property type="match status" value="1"/>
</dbReference>
<dbReference type="EMBL" id="NDWU01000021">
    <property type="protein sequence ID" value="PUA31258.1"/>
    <property type="molecule type" value="Genomic_DNA"/>
</dbReference>